<keyword evidence="10 12" id="KW-0675">Receptor</keyword>
<keyword evidence="7 11" id="KW-1133">Transmembrane helix</keyword>
<evidence type="ECO:0000256" key="1">
    <source>
        <dbReference type="ARBA" id="ARBA00004389"/>
    </source>
</evidence>
<protein>
    <recommendedName>
        <fullName evidence="3">Signal recognition particle receptor subunit beta</fullName>
    </recommendedName>
</protein>
<comment type="caution">
    <text evidence="12">The sequence shown here is derived from an EMBL/GenBank/DDBJ whole genome shotgun (WGS) entry which is preliminary data.</text>
</comment>
<keyword evidence="8" id="KW-0342">GTP-binding</keyword>
<evidence type="ECO:0000313" key="13">
    <source>
        <dbReference type="Proteomes" id="UP000324585"/>
    </source>
</evidence>
<dbReference type="SUPFAM" id="SSF52540">
    <property type="entry name" value="P-loop containing nucleoside triphosphate hydrolases"/>
    <property type="match status" value="1"/>
</dbReference>
<evidence type="ECO:0000256" key="5">
    <source>
        <dbReference type="ARBA" id="ARBA00022741"/>
    </source>
</evidence>
<dbReference type="Pfam" id="PF09439">
    <property type="entry name" value="SRPRB"/>
    <property type="match status" value="1"/>
</dbReference>
<keyword evidence="4 11" id="KW-0812">Transmembrane</keyword>
<evidence type="ECO:0000256" key="10">
    <source>
        <dbReference type="ARBA" id="ARBA00023170"/>
    </source>
</evidence>
<dbReference type="InterPro" id="IPR027417">
    <property type="entry name" value="P-loop_NTPase"/>
</dbReference>
<evidence type="ECO:0000256" key="9">
    <source>
        <dbReference type="ARBA" id="ARBA00023136"/>
    </source>
</evidence>
<comment type="similarity">
    <text evidence="2">Belongs to the SRP receptor beta subunit family.</text>
</comment>
<feature type="transmembrane region" description="Helical" evidence="11">
    <location>
        <begin position="27"/>
        <end position="48"/>
    </location>
</feature>
<keyword evidence="13" id="KW-1185">Reference proteome</keyword>
<evidence type="ECO:0000256" key="2">
    <source>
        <dbReference type="ARBA" id="ARBA00005619"/>
    </source>
</evidence>
<keyword evidence="5" id="KW-0547">Nucleotide-binding</keyword>
<evidence type="ECO:0000256" key="7">
    <source>
        <dbReference type="ARBA" id="ARBA00022989"/>
    </source>
</evidence>
<proteinExistence type="inferred from homology"/>
<evidence type="ECO:0000256" key="6">
    <source>
        <dbReference type="ARBA" id="ARBA00022824"/>
    </source>
</evidence>
<evidence type="ECO:0000256" key="11">
    <source>
        <dbReference type="SAM" id="Phobius"/>
    </source>
</evidence>
<evidence type="ECO:0000256" key="3">
    <source>
        <dbReference type="ARBA" id="ARBA00020256"/>
    </source>
</evidence>
<dbReference type="InterPro" id="IPR019009">
    <property type="entry name" value="SRP_receptor_beta_su"/>
</dbReference>
<dbReference type="GO" id="GO:0005525">
    <property type="term" value="F:GTP binding"/>
    <property type="evidence" value="ECO:0007669"/>
    <property type="project" value="UniProtKB-KW"/>
</dbReference>
<gene>
    <name evidence="12" type="ORF">FVE85_9304</name>
</gene>
<dbReference type="Gene3D" id="3.40.50.300">
    <property type="entry name" value="P-loop containing nucleotide triphosphate hydrolases"/>
    <property type="match status" value="1"/>
</dbReference>
<dbReference type="EMBL" id="VRMN01000008">
    <property type="protein sequence ID" value="KAA8493032.1"/>
    <property type="molecule type" value="Genomic_DNA"/>
</dbReference>
<comment type="subcellular location">
    <subcellularLocation>
        <location evidence="1">Endoplasmic reticulum membrane</location>
        <topology evidence="1">Single-pass membrane protein</topology>
    </subcellularLocation>
</comment>
<keyword evidence="6" id="KW-0256">Endoplasmic reticulum</keyword>
<accession>A0A5J4YQF5</accession>
<sequence length="295" mass="31907">MGSRLRAALQAAGGRVPEWVRARNGDVVWVLGSALLGLVVLLLVLWLGGKIGRGRAGLGGRARDLREPGVVVVCGPSARGAEESPGKTALIKTLKHGAMPPLGLVTTMKCSESRFTPKGWDPAAARSRRDAYTFVDVGGHASMALDLTRALCRARAVVVVLDARKASFMASLRDSGQCLYDVMTHPTVSRFQTPILIFCNKSDAKDALDERSIRELLRAEINRERKSRESEIGTIHDVTAAEAQRVPDASTQNVYLGYEGEEFQFDHAFGPVLFSRGSVLATSLEPIQTFVQAHA</sequence>
<name>A0A5J4YQF5_PORPP</name>
<keyword evidence="9 11" id="KW-0472">Membrane</keyword>
<organism evidence="12 13">
    <name type="scientific">Porphyridium purpureum</name>
    <name type="common">Red alga</name>
    <name type="synonym">Porphyridium cruentum</name>
    <dbReference type="NCBI Taxonomy" id="35688"/>
    <lineage>
        <taxon>Eukaryota</taxon>
        <taxon>Rhodophyta</taxon>
        <taxon>Bangiophyceae</taxon>
        <taxon>Porphyridiales</taxon>
        <taxon>Porphyridiaceae</taxon>
        <taxon>Porphyridium</taxon>
    </lineage>
</organism>
<dbReference type="GO" id="GO:0005789">
    <property type="term" value="C:endoplasmic reticulum membrane"/>
    <property type="evidence" value="ECO:0007669"/>
    <property type="project" value="UniProtKB-SubCell"/>
</dbReference>
<dbReference type="AlphaFoldDB" id="A0A5J4YQF5"/>
<dbReference type="OrthoDB" id="41266at2759"/>
<evidence type="ECO:0000256" key="8">
    <source>
        <dbReference type="ARBA" id="ARBA00023134"/>
    </source>
</evidence>
<dbReference type="Proteomes" id="UP000324585">
    <property type="component" value="Unassembled WGS sequence"/>
</dbReference>
<evidence type="ECO:0000256" key="4">
    <source>
        <dbReference type="ARBA" id="ARBA00022692"/>
    </source>
</evidence>
<reference evidence="13" key="1">
    <citation type="journal article" date="2019" name="Nat. Commun.">
        <title>Expansion of phycobilisome linker gene families in mesophilic red algae.</title>
        <authorList>
            <person name="Lee J."/>
            <person name="Kim D."/>
            <person name="Bhattacharya D."/>
            <person name="Yoon H.S."/>
        </authorList>
    </citation>
    <scope>NUCLEOTIDE SEQUENCE [LARGE SCALE GENOMIC DNA]</scope>
    <source>
        <strain evidence="13">CCMP 1328</strain>
    </source>
</reference>
<evidence type="ECO:0000313" key="12">
    <source>
        <dbReference type="EMBL" id="KAA8493032.1"/>
    </source>
</evidence>